<dbReference type="AlphaFoldDB" id="A0A0G4H0F4"/>
<accession>A0A0G4H0F4</accession>
<sequence>MAEREPEREAEPEVRHTRHYFSAEVRGDPSVDDLVLCTFEDTRTDRALARFGKVISITTNSAGDADEDVFQIEIDDVIRNAGIPRRCVACLPAFSRMRRRAVIRGTAGAAATTSGLAAIGQATGLAAIGRAIGFTSMSGGVMATTFASAMLMVNAISSGVRRATDDDRTANITYVGGIGGAAAAAYGGATLVSASPAGITYGLAALGGGSIASSGAGMLAGLTVLTSGTVAIAAGASVAFWGLTEAAIYRIERDLRQDIRRLQSLGVIFPEGI</sequence>
<keyword evidence="3" id="KW-1185">Reference proteome</keyword>
<evidence type="ECO:0000313" key="2">
    <source>
        <dbReference type="EMBL" id="CEM37025.1"/>
    </source>
</evidence>
<name>A0A0G4H0F4_VITBC</name>
<proteinExistence type="predicted"/>
<reference evidence="2 3" key="1">
    <citation type="submission" date="2014-11" db="EMBL/GenBank/DDBJ databases">
        <authorList>
            <person name="Zhu J."/>
            <person name="Qi W."/>
            <person name="Song R."/>
        </authorList>
    </citation>
    <scope>NUCLEOTIDE SEQUENCE [LARGE SCALE GENOMIC DNA]</scope>
</reference>
<feature type="transmembrane region" description="Helical" evidence="1">
    <location>
        <begin position="131"/>
        <end position="153"/>
    </location>
</feature>
<dbReference type="VEuPathDB" id="CryptoDB:Vbra_1624"/>
<dbReference type="InParanoid" id="A0A0G4H0F4"/>
<dbReference type="Proteomes" id="UP000041254">
    <property type="component" value="Unassembled WGS sequence"/>
</dbReference>
<feature type="transmembrane region" description="Helical" evidence="1">
    <location>
        <begin position="174"/>
        <end position="199"/>
    </location>
</feature>
<gene>
    <name evidence="2" type="ORF">Vbra_1624</name>
</gene>
<organism evidence="2 3">
    <name type="scientific">Vitrella brassicaformis (strain CCMP3155)</name>
    <dbReference type="NCBI Taxonomy" id="1169540"/>
    <lineage>
        <taxon>Eukaryota</taxon>
        <taxon>Sar</taxon>
        <taxon>Alveolata</taxon>
        <taxon>Colpodellida</taxon>
        <taxon>Vitrellaceae</taxon>
        <taxon>Vitrella</taxon>
    </lineage>
</organism>
<dbReference type="EMBL" id="CDMY01000922">
    <property type="protein sequence ID" value="CEM37025.1"/>
    <property type="molecule type" value="Genomic_DNA"/>
</dbReference>
<feature type="transmembrane region" description="Helical" evidence="1">
    <location>
        <begin position="219"/>
        <end position="243"/>
    </location>
</feature>
<keyword evidence="1" id="KW-0472">Membrane</keyword>
<feature type="transmembrane region" description="Helical" evidence="1">
    <location>
        <begin position="101"/>
        <end position="119"/>
    </location>
</feature>
<keyword evidence="1" id="KW-1133">Transmembrane helix</keyword>
<protein>
    <submittedName>
        <fullName evidence="2">Uncharacterized protein</fullName>
    </submittedName>
</protein>
<keyword evidence="1" id="KW-0812">Transmembrane</keyword>
<evidence type="ECO:0000313" key="3">
    <source>
        <dbReference type="Proteomes" id="UP000041254"/>
    </source>
</evidence>
<evidence type="ECO:0000256" key="1">
    <source>
        <dbReference type="SAM" id="Phobius"/>
    </source>
</evidence>